<dbReference type="STRING" id="142588.SAMN04488559_1014"/>
<dbReference type="InterPro" id="IPR016181">
    <property type="entry name" value="Acyl_CoA_acyltransferase"/>
</dbReference>
<evidence type="ECO:0000313" key="1">
    <source>
        <dbReference type="EMBL" id="SER49111.1"/>
    </source>
</evidence>
<organism evidence="1 2">
    <name type="scientific">Isobaculum melis</name>
    <dbReference type="NCBI Taxonomy" id="142588"/>
    <lineage>
        <taxon>Bacteria</taxon>
        <taxon>Bacillati</taxon>
        <taxon>Bacillota</taxon>
        <taxon>Bacilli</taxon>
        <taxon>Lactobacillales</taxon>
        <taxon>Carnobacteriaceae</taxon>
        <taxon>Isobaculum</taxon>
    </lineage>
</organism>
<protein>
    <recommendedName>
        <fullName evidence="3">N-acetyltransferase domain-containing protein</fullName>
    </recommendedName>
</protein>
<dbReference type="Proteomes" id="UP000198948">
    <property type="component" value="Unassembled WGS sequence"/>
</dbReference>
<dbReference type="EMBL" id="FOHA01000001">
    <property type="protein sequence ID" value="SER49111.1"/>
    <property type="molecule type" value="Genomic_DNA"/>
</dbReference>
<dbReference type="Gene3D" id="3.40.630.30">
    <property type="match status" value="1"/>
</dbReference>
<evidence type="ECO:0000313" key="2">
    <source>
        <dbReference type="Proteomes" id="UP000198948"/>
    </source>
</evidence>
<dbReference type="SUPFAM" id="SSF55729">
    <property type="entry name" value="Acyl-CoA N-acyltransferases (Nat)"/>
    <property type="match status" value="1"/>
</dbReference>
<keyword evidence="2" id="KW-1185">Reference proteome</keyword>
<name>A0A1H9PLI3_9LACT</name>
<evidence type="ECO:0008006" key="3">
    <source>
        <dbReference type="Google" id="ProtNLM"/>
    </source>
</evidence>
<proteinExistence type="predicted"/>
<gene>
    <name evidence="1" type="ORF">SAMN04488559_1014</name>
</gene>
<sequence>MMEAYQFEHASMRDYYTLSQLLADAKAKMTSLGIIQWNEHYPNGNVIEQDIMEGKLWVLRSLDDEVLCMGTLTHEPLEQGAAINPHQIYLKRVITASNSGIKGLGSLFLKHCFLQLEPQITTIYSCTNHTNFLMRKLLEKEQFVKIGEHQLAGREAMGSFYIYERKLNTDFLF</sequence>
<reference evidence="1 2" key="1">
    <citation type="submission" date="2016-10" db="EMBL/GenBank/DDBJ databases">
        <authorList>
            <person name="de Groot N.N."/>
        </authorList>
    </citation>
    <scope>NUCLEOTIDE SEQUENCE [LARGE SCALE GENOMIC DNA]</scope>
    <source>
        <strain evidence="1 2">DSM 13760</strain>
    </source>
</reference>
<accession>A0A1H9PLI3</accession>
<dbReference type="AlphaFoldDB" id="A0A1H9PLI3"/>